<feature type="domain" description="Reverse transcriptase" evidence="2">
    <location>
        <begin position="196"/>
        <end position="437"/>
    </location>
</feature>
<dbReference type="RefSeq" id="XP_062713172.1">
    <property type="nucleotide sequence ID" value="XM_062857188.1"/>
</dbReference>
<dbReference type="EnsemblMetazoa" id="AALFPA23_025155.R37493">
    <property type="protein sequence ID" value="AALFPA23_025155.P37493"/>
    <property type="gene ID" value="AALFPA23_025155"/>
</dbReference>
<feature type="compositionally biased region" description="Basic and acidic residues" evidence="1">
    <location>
        <begin position="523"/>
        <end position="537"/>
    </location>
</feature>
<name>A0ABM2A7A3_AEDAL</name>
<dbReference type="SUPFAM" id="SSF56672">
    <property type="entry name" value="DNA/RNA polymerases"/>
    <property type="match status" value="1"/>
</dbReference>
<dbReference type="CDD" id="cd00304">
    <property type="entry name" value="RT_like"/>
    <property type="match status" value="1"/>
</dbReference>
<reference evidence="3" key="2">
    <citation type="submission" date="2025-05" db="UniProtKB">
        <authorList>
            <consortium name="EnsemblMetazoa"/>
        </authorList>
    </citation>
    <scope>IDENTIFICATION</scope>
    <source>
        <strain evidence="3">Foshan</strain>
    </source>
</reference>
<proteinExistence type="predicted"/>
<dbReference type="PANTHER" id="PTHR21301">
    <property type="entry name" value="REVERSE TRANSCRIPTASE"/>
    <property type="match status" value="1"/>
</dbReference>
<dbReference type="Proteomes" id="UP000069940">
    <property type="component" value="Unassembled WGS sequence"/>
</dbReference>
<protein>
    <recommendedName>
        <fullName evidence="2">Reverse transcriptase domain-containing protein</fullName>
    </recommendedName>
</protein>
<sequence>MVENSTARVYVTTKEKEMEKIERLKRRTVELSYDASWVENTTDTPLPDYLERTLMLGPNYNVPNREKFPYIETVAAIDKAIKYKDNVDEIRADVATAMSNFLNYNNQPRHHEHEWIVKDVGRSRKFLKENPSLLVTKSDKGNQTVILSANEYEEKMEEMLQDTDTYEKISFDPTARVSRKIKAILDDWKENRYIDARTHRKLNVSNCNPPRIYGLPKTHKPGRPLRPVVSTVGSATYQIAQYLSSILGKIVGKTENHVVNSFIFAAEVPGAQISEDEVMFSLDVTSLYTNVPVDYAIECINRRWNEVAAHTPIDQNSFVAAVKLVLGSTFFVHRGVFYKQNFGVPMGSPLSPVVANLVMERLEQESICKLEEKQTPMKIYRRYVDDCFCVAKRNYIDTIVATFNEFHEKLKFTVENEEDNKLKFLDMTLQRRDGVIVKIWTPKQTNERYLDYNSESPFQHKRRHQPVSRSHRGHRTKVTPYNQAGDIHPTNHHHTLVIILAWPNNLPLIMSNLVRVSVGRFQSDKTRRSETHHEPGATRRRRRPQFQIRVLQINGRIYSLRPPPQISALSSSVVAVVAVGRDSHFESIDIHSSST</sequence>
<organism evidence="3 4">
    <name type="scientific">Aedes albopictus</name>
    <name type="common">Asian tiger mosquito</name>
    <name type="synonym">Stegomyia albopicta</name>
    <dbReference type="NCBI Taxonomy" id="7160"/>
    <lineage>
        <taxon>Eukaryota</taxon>
        <taxon>Metazoa</taxon>
        <taxon>Ecdysozoa</taxon>
        <taxon>Arthropoda</taxon>
        <taxon>Hexapoda</taxon>
        <taxon>Insecta</taxon>
        <taxon>Pterygota</taxon>
        <taxon>Neoptera</taxon>
        <taxon>Endopterygota</taxon>
        <taxon>Diptera</taxon>
        <taxon>Nematocera</taxon>
        <taxon>Culicoidea</taxon>
        <taxon>Culicidae</taxon>
        <taxon>Culicinae</taxon>
        <taxon>Aedini</taxon>
        <taxon>Aedes</taxon>
        <taxon>Stegomyia</taxon>
    </lineage>
</organism>
<feature type="region of interest" description="Disordered" evidence="1">
    <location>
        <begin position="523"/>
        <end position="544"/>
    </location>
</feature>
<dbReference type="InterPro" id="IPR000477">
    <property type="entry name" value="RT_dom"/>
</dbReference>
<dbReference type="PANTHER" id="PTHR21301:SF10">
    <property type="entry name" value="REVERSE TRANSCRIPTASE DOMAIN-CONTAINING PROTEIN"/>
    <property type="match status" value="1"/>
</dbReference>
<dbReference type="PROSITE" id="PS50878">
    <property type="entry name" value="RT_POL"/>
    <property type="match status" value="1"/>
</dbReference>
<evidence type="ECO:0000259" key="2">
    <source>
        <dbReference type="PROSITE" id="PS50878"/>
    </source>
</evidence>
<evidence type="ECO:0000313" key="4">
    <source>
        <dbReference type="Proteomes" id="UP000069940"/>
    </source>
</evidence>
<keyword evidence="4" id="KW-1185">Reference proteome</keyword>
<evidence type="ECO:0000256" key="1">
    <source>
        <dbReference type="SAM" id="MobiDB-lite"/>
    </source>
</evidence>
<reference evidence="4" key="1">
    <citation type="journal article" date="2015" name="Proc. Natl. Acad. Sci. U.S.A.">
        <title>Genome sequence of the Asian Tiger mosquito, Aedes albopictus, reveals insights into its biology, genetics, and evolution.</title>
        <authorList>
            <person name="Chen X.G."/>
            <person name="Jiang X."/>
            <person name="Gu J."/>
            <person name="Xu M."/>
            <person name="Wu Y."/>
            <person name="Deng Y."/>
            <person name="Zhang C."/>
            <person name="Bonizzoni M."/>
            <person name="Dermauw W."/>
            <person name="Vontas J."/>
            <person name="Armbruster P."/>
            <person name="Huang X."/>
            <person name="Yang Y."/>
            <person name="Zhang H."/>
            <person name="He W."/>
            <person name="Peng H."/>
            <person name="Liu Y."/>
            <person name="Wu K."/>
            <person name="Chen J."/>
            <person name="Lirakis M."/>
            <person name="Topalis P."/>
            <person name="Van Leeuwen T."/>
            <person name="Hall A.B."/>
            <person name="Jiang X."/>
            <person name="Thorpe C."/>
            <person name="Mueller R.L."/>
            <person name="Sun C."/>
            <person name="Waterhouse R.M."/>
            <person name="Yan G."/>
            <person name="Tu Z.J."/>
            <person name="Fang X."/>
            <person name="James A.A."/>
        </authorList>
    </citation>
    <scope>NUCLEOTIDE SEQUENCE [LARGE SCALE GENOMIC DNA]</scope>
    <source>
        <strain evidence="4">Foshan</strain>
    </source>
</reference>
<evidence type="ECO:0000313" key="3">
    <source>
        <dbReference type="EnsemblMetazoa" id="AALFPA23_025155.P37493"/>
    </source>
</evidence>
<dbReference type="GeneID" id="134290144"/>
<dbReference type="Pfam" id="PF00078">
    <property type="entry name" value="RVT_1"/>
    <property type="match status" value="1"/>
</dbReference>
<accession>A0ABM2A7A3</accession>
<dbReference type="InterPro" id="IPR043502">
    <property type="entry name" value="DNA/RNA_pol_sf"/>
</dbReference>